<reference evidence="1 2" key="1">
    <citation type="submission" date="2021-06" db="EMBL/GenBank/DDBJ databases">
        <authorList>
            <person name="Palmer J.M."/>
        </authorList>
    </citation>
    <scope>NUCLEOTIDE SEQUENCE [LARGE SCALE GENOMIC DNA]</scope>
    <source>
        <strain evidence="1 2">GA_2019</strain>
        <tissue evidence="1">Muscle</tissue>
    </source>
</reference>
<organism evidence="1 2">
    <name type="scientific">Goodea atripinnis</name>
    <dbReference type="NCBI Taxonomy" id="208336"/>
    <lineage>
        <taxon>Eukaryota</taxon>
        <taxon>Metazoa</taxon>
        <taxon>Chordata</taxon>
        <taxon>Craniata</taxon>
        <taxon>Vertebrata</taxon>
        <taxon>Euteleostomi</taxon>
        <taxon>Actinopterygii</taxon>
        <taxon>Neopterygii</taxon>
        <taxon>Teleostei</taxon>
        <taxon>Neoteleostei</taxon>
        <taxon>Acanthomorphata</taxon>
        <taxon>Ovalentaria</taxon>
        <taxon>Atherinomorphae</taxon>
        <taxon>Cyprinodontiformes</taxon>
        <taxon>Goodeidae</taxon>
        <taxon>Goodea</taxon>
    </lineage>
</organism>
<evidence type="ECO:0000313" key="2">
    <source>
        <dbReference type="Proteomes" id="UP001476798"/>
    </source>
</evidence>
<dbReference type="Proteomes" id="UP001476798">
    <property type="component" value="Unassembled WGS sequence"/>
</dbReference>
<accession>A0ABV0NN70</accession>
<evidence type="ECO:0000313" key="1">
    <source>
        <dbReference type="EMBL" id="MEQ2172840.1"/>
    </source>
</evidence>
<gene>
    <name evidence="1" type="ORF">GOODEAATRI_025472</name>
</gene>
<keyword evidence="2" id="KW-1185">Reference proteome</keyword>
<comment type="caution">
    <text evidence="1">The sequence shown here is derived from an EMBL/GenBank/DDBJ whole genome shotgun (WGS) entry which is preliminary data.</text>
</comment>
<name>A0ABV0NN70_9TELE</name>
<protein>
    <submittedName>
        <fullName evidence="1">Uncharacterized protein</fullName>
    </submittedName>
</protein>
<dbReference type="EMBL" id="JAHRIO010042979">
    <property type="protein sequence ID" value="MEQ2172840.1"/>
    <property type="molecule type" value="Genomic_DNA"/>
</dbReference>
<sequence>MDAKIQLSPMMGIPRPGNVRSLLCEGTDLDGYVQFSSQTEREAFQNVSCSLSQQQLINTQQVLLQNMDIRKVLSGVSLFPANLYRTNISPNLSNKLCLASFGYLEILTDNHDRLVLCTDLM</sequence>
<proteinExistence type="predicted"/>